<dbReference type="PRINTS" id="PR00973">
    <property type="entry name" value="RIBOSOMALS17"/>
</dbReference>
<dbReference type="NCBIfam" id="NF004123">
    <property type="entry name" value="PRK05610.1"/>
    <property type="match status" value="1"/>
</dbReference>
<dbReference type="GO" id="GO:0003735">
    <property type="term" value="F:structural constituent of ribosome"/>
    <property type="evidence" value="ECO:0007669"/>
    <property type="project" value="InterPro"/>
</dbReference>
<evidence type="ECO:0000256" key="3">
    <source>
        <dbReference type="ARBA" id="ARBA00011458"/>
    </source>
</evidence>
<organism evidence="11">
    <name type="scientific">Polysiphonia elongata</name>
    <dbReference type="NCBI Taxonomy" id="159753"/>
    <lineage>
        <taxon>Eukaryota</taxon>
        <taxon>Rhodophyta</taxon>
        <taxon>Florideophyceae</taxon>
        <taxon>Rhodymeniophycidae</taxon>
        <taxon>Ceramiales</taxon>
        <taxon>Rhodomelaceae</taxon>
        <taxon>Polysiphonioideae</taxon>
        <taxon>Polysiphonia</taxon>
    </lineage>
</organism>
<dbReference type="InterPro" id="IPR000266">
    <property type="entry name" value="Ribosomal_uS17"/>
</dbReference>
<comment type="subunit">
    <text evidence="3 9">Part of the 30S ribosomal subunit.</text>
</comment>
<protein>
    <recommendedName>
        <fullName evidence="8 9">Small ribosomal subunit protein uS17c</fullName>
    </recommendedName>
</protein>
<evidence type="ECO:0000256" key="8">
    <source>
        <dbReference type="ARBA" id="ARBA00035251"/>
    </source>
</evidence>
<gene>
    <name evidence="9 11" type="primary">rps17</name>
</gene>
<accession>A0A1Z1MC24</accession>
<keyword evidence="6 9" id="KW-0689">Ribosomal protein</keyword>
<dbReference type="SUPFAM" id="SSF50249">
    <property type="entry name" value="Nucleic acid-binding proteins"/>
    <property type="match status" value="1"/>
</dbReference>
<evidence type="ECO:0000256" key="9">
    <source>
        <dbReference type="HAMAP-Rule" id="MF_01345"/>
    </source>
</evidence>
<dbReference type="GO" id="GO:0006412">
    <property type="term" value="P:translation"/>
    <property type="evidence" value="ECO:0007669"/>
    <property type="project" value="UniProtKB-UniRule"/>
</dbReference>
<evidence type="ECO:0000256" key="6">
    <source>
        <dbReference type="ARBA" id="ARBA00022980"/>
    </source>
</evidence>
<dbReference type="Gene3D" id="2.40.50.140">
    <property type="entry name" value="Nucleic acid-binding proteins"/>
    <property type="match status" value="1"/>
</dbReference>
<evidence type="ECO:0000256" key="10">
    <source>
        <dbReference type="RuleBase" id="RU003872"/>
    </source>
</evidence>
<keyword evidence="5 9" id="KW-0694">RNA-binding</keyword>
<dbReference type="InterPro" id="IPR012340">
    <property type="entry name" value="NA-bd_OB-fold"/>
</dbReference>
<evidence type="ECO:0000256" key="1">
    <source>
        <dbReference type="ARBA" id="ARBA00002932"/>
    </source>
</evidence>
<comment type="similarity">
    <text evidence="2 9 10">Belongs to the universal ribosomal protein uS17 family.</text>
</comment>
<dbReference type="Pfam" id="PF00366">
    <property type="entry name" value="Ribosomal_S17"/>
    <property type="match status" value="1"/>
</dbReference>
<dbReference type="EMBL" id="MF101427">
    <property type="protein sequence ID" value="ARW63365.1"/>
    <property type="molecule type" value="Genomic_DNA"/>
</dbReference>
<dbReference type="RefSeq" id="YP_009394803.1">
    <property type="nucleotide sequence ID" value="NC_035274.1"/>
</dbReference>
<keyword evidence="11" id="KW-0934">Plastid</keyword>
<dbReference type="InterPro" id="IPR019979">
    <property type="entry name" value="Ribosomal_uS17_CS"/>
</dbReference>
<dbReference type="GeneID" id="33356721"/>
<comment type="function">
    <text evidence="1 9">One of the primary rRNA binding proteins, it binds specifically to the 5'-end of 16S ribosomal RNA.</text>
</comment>
<evidence type="ECO:0000256" key="2">
    <source>
        <dbReference type="ARBA" id="ARBA00010254"/>
    </source>
</evidence>
<evidence type="ECO:0000256" key="7">
    <source>
        <dbReference type="ARBA" id="ARBA00023274"/>
    </source>
</evidence>
<comment type="subcellular location">
    <subcellularLocation>
        <location evidence="9">Plastid</location>
        <location evidence="9">Chloroplast</location>
    </subcellularLocation>
</comment>
<sequence length="80" mass="9389">MTKKETLGTVISNKMDKTITVAVKQQLKHKKYGKIINKTKKYYADDPQNRCNIGDKVKIQETRPLSKNKRWKIIELIQKT</sequence>
<evidence type="ECO:0000313" key="11">
    <source>
        <dbReference type="EMBL" id="ARW63365.1"/>
    </source>
</evidence>
<keyword evidence="11" id="KW-0150">Chloroplast</keyword>
<dbReference type="InterPro" id="IPR019984">
    <property type="entry name" value="Ribosomal_uS17_bact/chlr"/>
</dbReference>
<keyword evidence="7 9" id="KW-0687">Ribonucleoprotein</keyword>
<dbReference type="PANTHER" id="PTHR10744:SF1">
    <property type="entry name" value="SMALL RIBOSOMAL SUBUNIT PROTEIN US17M"/>
    <property type="match status" value="1"/>
</dbReference>
<reference evidence="11" key="1">
    <citation type="journal article" date="2017" name="J. Phycol.">
        <title>Analysis of chloroplast genomes and a supermatrix inform reclassification of the Rhodomelaceae (Rhodophyta).</title>
        <authorList>
            <person name="Diaz-Tapia P."/>
            <person name="Maggs C.A."/>
            <person name="West J.A."/>
            <person name="Verbruggen H."/>
        </authorList>
    </citation>
    <scope>NUCLEOTIDE SEQUENCE</scope>
    <source>
        <strain evidence="11">PD547</strain>
    </source>
</reference>
<dbReference type="PROSITE" id="PS00056">
    <property type="entry name" value="RIBOSOMAL_S17"/>
    <property type="match status" value="1"/>
</dbReference>
<dbReference type="CDD" id="cd00364">
    <property type="entry name" value="Ribosomal_uS17"/>
    <property type="match status" value="1"/>
</dbReference>
<proteinExistence type="inferred from homology"/>
<geneLocation type="chloroplast" evidence="11"/>
<evidence type="ECO:0000256" key="5">
    <source>
        <dbReference type="ARBA" id="ARBA00022884"/>
    </source>
</evidence>
<dbReference type="PANTHER" id="PTHR10744">
    <property type="entry name" value="40S RIBOSOMAL PROTEIN S11 FAMILY MEMBER"/>
    <property type="match status" value="1"/>
</dbReference>
<dbReference type="GO" id="GO:0009507">
    <property type="term" value="C:chloroplast"/>
    <property type="evidence" value="ECO:0007669"/>
    <property type="project" value="UniProtKB-SubCell"/>
</dbReference>
<dbReference type="NCBIfam" id="TIGR03635">
    <property type="entry name" value="uS17_bact"/>
    <property type="match status" value="1"/>
</dbReference>
<dbReference type="HAMAP" id="MF_01345_B">
    <property type="entry name" value="Ribosomal_uS17_B"/>
    <property type="match status" value="1"/>
</dbReference>
<name>A0A1Z1MC24_9FLOR</name>
<dbReference type="GO" id="GO:0022627">
    <property type="term" value="C:cytosolic small ribosomal subunit"/>
    <property type="evidence" value="ECO:0007669"/>
    <property type="project" value="TreeGrafter"/>
</dbReference>
<evidence type="ECO:0000256" key="4">
    <source>
        <dbReference type="ARBA" id="ARBA00022730"/>
    </source>
</evidence>
<keyword evidence="4 9" id="KW-0699">rRNA-binding</keyword>
<dbReference type="AlphaFoldDB" id="A0A1Z1MC24"/>
<dbReference type="GO" id="GO:0019843">
    <property type="term" value="F:rRNA binding"/>
    <property type="evidence" value="ECO:0007669"/>
    <property type="project" value="UniProtKB-UniRule"/>
</dbReference>